<dbReference type="InterPro" id="IPR036457">
    <property type="entry name" value="PPM-type-like_dom_sf"/>
</dbReference>
<dbReference type="OMA" id="ANTIAWM"/>
<reference evidence="4" key="1">
    <citation type="journal article" date="2012" name="Science">
        <title>The Paleozoic origin of enzymatic lignin decomposition reconstructed from 31 fungal genomes.</title>
        <authorList>
            <person name="Floudas D."/>
            <person name="Binder M."/>
            <person name="Riley R."/>
            <person name="Barry K."/>
            <person name="Blanchette R.A."/>
            <person name="Henrissat B."/>
            <person name="Martinez A.T."/>
            <person name="Otillar R."/>
            <person name="Spatafora J.W."/>
            <person name="Yadav J.S."/>
            <person name="Aerts A."/>
            <person name="Benoit I."/>
            <person name="Boyd A."/>
            <person name="Carlson A."/>
            <person name="Copeland A."/>
            <person name="Coutinho P.M."/>
            <person name="de Vries R.P."/>
            <person name="Ferreira P."/>
            <person name="Findley K."/>
            <person name="Foster B."/>
            <person name="Gaskell J."/>
            <person name="Glotzer D."/>
            <person name="Gorecki P."/>
            <person name="Heitman J."/>
            <person name="Hesse C."/>
            <person name="Hori C."/>
            <person name="Igarashi K."/>
            <person name="Jurgens J.A."/>
            <person name="Kallen N."/>
            <person name="Kersten P."/>
            <person name="Kohler A."/>
            <person name="Kuees U."/>
            <person name="Kumar T.K.A."/>
            <person name="Kuo A."/>
            <person name="LaButti K."/>
            <person name="Larrondo L.F."/>
            <person name="Lindquist E."/>
            <person name="Ling A."/>
            <person name="Lombard V."/>
            <person name="Lucas S."/>
            <person name="Lundell T."/>
            <person name="Martin R."/>
            <person name="McLaughlin D.J."/>
            <person name="Morgenstern I."/>
            <person name="Morin E."/>
            <person name="Murat C."/>
            <person name="Nagy L.G."/>
            <person name="Nolan M."/>
            <person name="Ohm R.A."/>
            <person name="Patyshakuliyeva A."/>
            <person name="Rokas A."/>
            <person name="Ruiz-Duenas F.J."/>
            <person name="Sabat G."/>
            <person name="Salamov A."/>
            <person name="Samejima M."/>
            <person name="Schmutz J."/>
            <person name="Slot J.C."/>
            <person name="St John F."/>
            <person name="Stenlid J."/>
            <person name="Sun H."/>
            <person name="Sun S."/>
            <person name="Syed K."/>
            <person name="Tsang A."/>
            <person name="Wiebenga A."/>
            <person name="Young D."/>
            <person name="Pisabarro A."/>
            <person name="Eastwood D.C."/>
            <person name="Martin F."/>
            <person name="Cullen D."/>
            <person name="Grigoriev I.V."/>
            <person name="Hibbett D.S."/>
        </authorList>
    </citation>
    <scope>NUCLEOTIDE SEQUENCE [LARGE SCALE GENOMIC DNA]</scope>
    <source>
        <strain evidence="4">RWD-64-598 SS2</strain>
    </source>
</reference>
<dbReference type="Proteomes" id="UP000053558">
    <property type="component" value="Unassembled WGS sequence"/>
</dbReference>
<accession>A0A5M3N1Q1</accession>
<dbReference type="InterPro" id="IPR001932">
    <property type="entry name" value="PPM-type_phosphatase-like_dom"/>
</dbReference>
<comment type="cofactor">
    <cofactor evidence="1">
        <name>Mn(2+)</name>
        <dbReference type="ChEBI" id="CHEBI:29035"/>
    </cofactor>
</comment>
<keyword evidence="1" id="KW-0904">Protein phosphatase</keyword>
<comment type="caution">
    <text evidence="3">The sequence shown here is derived from an EMBL/GenBank/DDBJ whole genome shotgun (WGS) entry which is preliminary data.</text>
</comment>
<dbReference type="PANTHER" id="PTHR12320">
    <property type="entry name" value="PROTEIN PHOSPHATASE 2C"/>
    <property type="match status" value="1"/>
</dbReference>
<evidence type="ECO:0000313" key="4">
    <source>
        <dbReference type="Proteomes" id="UP000053558"/>
    </source>
</evidence>
<dbReference type="RefSeq" id="XP_007764023.1">
    <property type="nucleotide sequence ID" value="XM_007765833.1"/>
</dbReference>
<comment type="similarity">
    <text evidence="1">Belongs to the PP2C family.</text>
</comment>
<name>A0A5M3N1Q1_CONPW</name>
<dbReference type="OrthoDB" id="60843at2759"/>
<keyword evidence="1" id="KW-0479">Metal-binding</keyword>
<dbReference type="EMBL" id="JH711574">
    <property type="protein sequence ID" value="EIW85197.1"/>
    <property type="molecule type" value="Genomic_DNA"/>
</dbReference>
<dbReference type="GO" id="GO:0046872">
    <property type="term" value="F:metal ion binding"/>
    <property type="evidence" value="ECO:0007669"/>
    <property type="project" value="UniProtKB-UniRule"/>
</dbReference>
<comment type="catalytic activity">
    <reaction evidence="1">
        <text>O-phospho-L-threonyl-[protein] + H2O = L-threonyl-[protein] + phosphate</text>
        <dbReference type="Rhea" id="RHEA:47004"/>
        <dbReference type="Rhea" id="RHEA-COMP:11060"/>
        <dbReference type="Rhea" id="RHEA-COMP:11605"/>
        <dbReference type="ChEBI" id="CHEBI:15377"/>
        <dbReference type="ChEBI" id="CHEBI:30013"/>
        <dbReference type="ChEBI" id="CHEBI:43474"/>
        <dbReference type="ChEBI" id="CHEBI:61977"/>
        <dbReference type="EC" id="3.1.3.16"/>
    </reaction>
</comment>
<dbReference type="AlphaFoldDB" id="A0A5M3N1Q1"/>
<dbReference type="GeneID" id="19207215"/>
<proteinExistence type="inferred from homology"/>
<keyword evidence="1" id="KW-0378">Hydrolase</keyword>
<dbReference type="Gene3D" id="3.60.40.10">
    <property type="entry name" value="PPM-type phosphatase domain"/>
    <property type="match status" value="1"/>
</dbReference>
<evidence type="ECO:0000259" key="2">
    <source>
        <dbReference type="PROSITE" id="PS51746"/>
    </source>
</evidence>
<feature type="domain" description="PPM-type phosphatase" evidence="2">
    <location>
        <begin position="90"/>
        <end position="390"/>
    </location>
</feature>
<dbReference type="SMART" id="SM00332">
    <property type="entry name" value="PP2Cc"/>
    <property type="match status" value="1"/>
</dbReference>
<dbReference type="PANTHER" id="PTHR12320:SF1">
    <property type="entry name" value="PROTEIN PHOSPHATASE PTC7 HOMOLOG"/>
    <property type="match status" value="1"/>
</dbReference>
<sequence>MLLSTTTSPSPLLRLLARETQCSSYICRGHPPICLRGAHSSARRISTQQRPYTFHLGVSWAGKSPDARTARLRRPIPANTPVGKWRDEMLSRPRSLSGKDAGEDFFYVTPVRSHLILFILTLGTGVSQGISFGVADGVGGWTDSGVDPSLFAQCLMYHSYRYARLAWAGEPEIDPTQEYEEREEVEGWEMAPRDCLEAAYHGVLREKLVRAGSSTACLLNINSLSGLLRAANLGDSGFAIIRSSSIIYRQQAQTHFFNCPFQLTKFPSDTERYNQSYIDYPSAADTYETKLRDGDIVICYTDGLSDNVFPADMSAICSLVGRSGGSDDQQVQTIADRIVHYAQTCMHDRKKVSPFEREAAREGMSYRGGVRAFNLIPCVHADDDLNANRK</sequence>
<dbReference type="EC" id="3.1.3.16" evidence="1"/>
<organism evidence="3 4">
    <name type="scientific">Coniophora puteana (strain RWD-64-598)</name>
    <name type="common">Brown rot fungus</name>
    <dbReference type="NCBI Taxonomy" id="741705"/>
    <lineage>
        <taxon>Eukaryota</taxon>
        <taxon>Fungi</taxon>
        <taxon>Dikarya</taxon>
        <taxon>Basidiomycota</taxon>
        <taxon>Agaricomycotina</taxon>
        <taxon>Agaricomycetes</taxon>
        <taxon>Agaricomycetidae</taxon>
        <taxon>Boletales</taxon>
        <taxon>Coniophorineae</taxon>
        <taxon>Coniophoraceae</taxon>
        <taxon>Coniophora</taxon>
    </lineage>
</organism>
<keyword evidence="1" id="KW-0464">Manganese</keyword>
<dbReference type="GO" id="GO:0004722">
    <property type="term" value="F:protein serine/threonine phosphatase activity"/>
    <property type="evidence" value="ECO:0007669"/>
    <property type="project" value="UniProtKB-EC"/>
</dbReference>
<keyword evidence="1" id="KW-0460">Magnesium</keyword>
<protein>
    <recommendedName>
        <fullName evidence="1">Protein phosphatase</fullName>
        <ecNumber evidence="1">3.1.3.16</ecNumber>
    </recommendedName>
</protein>
<evidence type="ECO:0000313" key="3">
    <source>
        <dbReference type="EMBL" id="EIW85197.1"/>
    </source>
</evidence>
<evidence type="ECO:0000256" key="1">
    <source>
        <dbReference type="RuleBase" id="RU366020"/>
    </source>
</evidence>
<keyword evidence="4" id="KW-1185">Reference proteome</keyword>
<dbReference type="KEGG" id="cput:CONPUDRAFT_47614"/>
<gene>
    <name evidence="3" type="ORF">CONPUDRAFT_47614</name>
</gene>
<dbReference type="SUPFAM" id="SSF81606">
    <property type="entry name" value="PP2C-like"/>
    <property type="match status" value="1"/>
</dbReference>
<comment type="catalytic activity">
    <reaction evidence="1">
        <text>O-phospho-L-seryl-[protein] + H2O = L-seryl-[protein] + phosphate</text>
        <dbReference type="Rhea" id="RHEA:20629"/>
        <dbReference type="Rhea" id="RHEA-COMP:9863"/>
        <dbReference type="Rhea" id="RHEA-COMP:11604"/>
        <dbReference type="ChEBI" id="CHEBI:15377"/>
        <dbReference type="ChEBI" id="CHEBI:29999"/>
        <dbReference type="ChEBI" id="CHEBI:43474"/>
        <dbReference type="ChEBI" id="CHEBI:83421"/>
        <dbReference type="EC" id="3.1.3.16"/>
    </reaction>
</comment>
<comment type="cofactor">
    <cofactor evidence="1">
        <name>Mg(2+)</name>
        <dbReference type="ChEBI" id="CHEBI:18420"/>
    </cofactor>
</comment>
<dbReference type="PROSITE" id="PS51746">
    <property type="entry name" value="PPM_2"/>
    <property type="match status" value="1"/>
</dbReference>
<dbReference type="InterPro" id="IPR039123">
    <property type="entry name" value="PPTC7"/>
</dbReference>